<keyword evidence="5 6" id="KW-0472">Membrane</keyword>
<evidence type="ECO:0008006" key="9">
    <source>
        <dbReference type="Google" id="ProtNLM"/>
    </source>
</evidence>
<dbReference type="Proteomes" id="UP000244855">
    <property type="component" value="Unassembled WGS sequence"/>
</dbReference>
<feature type="transmembrane region" description="Helical" evidence="6">
    <location>
        <begin position="79"/>
        <end position="96"/>
    </location>
</feature>
<feature type="transmembrane region" description="Helical" evidence="6">
    <location>
        <begin position="377"/>
        <end position="398"/>
    </location>
</feature>
<evidence type="ECO:0000256" key="1">
    <source>
        <dbReference type="ARBA" id="ARBA00004141"/>
    </source>
</evidence>
<evidence type="ECO:0000256" key="6">
    <source>
        <dbReference type="SAM" id="Phobius"/>
    </source>
</evidence>
<feature type="non-terminal residue" evidence="7">
    <location>
        <position position="404"/>
    </location>
</feature>
<dbReference type="PANTHER" id="PTHR19432">
    <property type="entry name" value="SUGAR TRANSPORTER"/>
    <property type="match status" value="1"/>
</dbReference>
<evidence type="ECO:0000256" key="3">
    <source>
        <dbReference type="ARBA" id="ARBA00022692"/>
    </source>
</evidence>
<feature type="non-terminal residue" evidence="7">
    <location>
        <position position="1"/>
    </location>
</feature>
<organism evidence="7 8">
    <name type="scientific">Periconia macrospinosa</name>
    <dbReference type="NCBI Taxonomy" id="97972"/>
    <lineage>
        <taxon>Eukaryota</taxon>
        <taxon>Fungi</taxon>
        <taxon>Dikarya</taxon>
        <taxon>Ascomycota</taxon>
        <taxon>Pezizomycotina</taxon>
        <taxon>Dothideomycetes</taxon>
        <taxon>Pleosporomycetidae</taxon>
        <taxon>Pleosporales</taxon>
        <taxon>Massarineae</taxon>
        <taxon>Periconiaceae</taxon>
        <taxon>Periconia</taxon>
    </lineage>
</organism>
<reference evidence="7 8" key="1">
    <citation type="journal article" date="2018" name="Sci. Rep.">
        <title>Comparative genomics provides insights into the lifestyle and reveals functional heterogeneity of dark septate endophytic fungi.</title>
        <authorList>
            <person name="Knapp D.G."/>
            <person name="Nemeth J.B."/>
            <person name="Barry K."/>
            <person name="Hainaut M."/>
            <person name="Henrissat B."/>
            <person name="Johnson J."/>
            <person name="Kuo A."/>
            <person name="Lim J.H.P."/>
            <person name="Lipzen A."/>
            <person name="Nolan M."/>
            <person name="Ohm R.A."/>
            <person name="Tamas L."/>
            <person name="Grigoriev I.V."/>
            <person name="Spatafora J.W."/>
            <person name="Nagy L.G."/>
            <person name="Kovacs G.M."/>
        </authorList>
    </citation>
    <scope>NUCLEOTIDE SEQUENCE [LARGE SCALE GENOMIC DNA]</scope>
    <source>
        <strain evidence="7 8">DSE2036</strain>
    </source>
</reference>
<evidence type="ECO:0000256" key="4">
    <source>
        <dbReference type="ARBA" id="ARBA00022989"/>
    </source>
</evidence>
<dbReference type="SUPFAM" id="SSF103473">
    <property type="entry name" value="MFS general substrate transporter"/>
    <property type="match status" value="1"/>
</dbReference>
<dbReference type="Gene3D" id="1.20.1250.20">
    <property type="entry name" value="MFS general substrate transporter like domains"/>
    <property type="match status" value="1"/>
</dbReference>
<feature type="transmembrane region" description="Helical" evidence="6">
    <location>
        <begin position="345"/>
        <end position="365"/>
    </location>
</feature>
<feature type="transmembrane region" description="Helical" evidence="6">
    <location>
        <begin position="315"/>
        <end position="333"/>
    </location>
</feature>
<keyword evidence="4 6" id="KW-1133">Transmembrane helix</keyword>
<dbReference type="InterPro" id="IPR036259">
    <property type="entry name" value="MFS_trans_sf"/>
</dbReference>
<dbReference type="GO" id="GO:0008506">
    <property type="term" value="F:sucrose:proton symporter activity"/>
    <property type="evidence" value="ECO:0007669"/>
    <property type="project" value="TreeGrafter"/>
</dbReference>
<dbReference type="EMBL" id="KZ805325">
    <property type="protein sequence ID" value="PVI03998.1"/>
    <property type="molecule type" value="Genomic_DNA"/>
</dbReference>
<dbReference type="GO" id="GO:0005886">
    <property type="term" value="C:plasma membrane"/>
    <property type="evidence" value="ECO:0007669"/>
    <property type="project" value="TreeGrafter"/>
</dbReference>
<sequence length="404" mass="44601">EGEFSSLRNIYASTNLCGRLQVVWSVVLSNGAPFLISLGLAKSLTPLVWLAAPLCGLIVQPVIGVYSDHCQSRWGRRRPFAIVGTIATVTAIIALSRSKELAQTFSDCFGTCSSLPPRSVENLAIVIAVVFVYCLNIAVATVQVALRAMIVDNCPARQQARVNAWASYMAGGGNIFGYIAGSVSLVDWFRLPNTSQFQFLCLLASAALMVSISWTCWRLEEKILFQSPHMGSTKSGESMIHYLRSTWTRVPRKIRQVLHVQFWSWMGWFPFLYYSTTYIAELYTESIYKAAPSVNPEAGNLIRKKATYLGTFGSLNFAVVSLLTNLVLSHVIGRVIDLLQSKEQWTLIMSRLWAASQILLAILMINTQWVTTSTGGTTVVAVAGISWAFTVWTPYAIIGTELAE</sequence>
<feature type="transmembrane region" description="Helical" evidence="6">
    <location>
        <begin position="197"/>
        <end position="217"/>
    </location>
</feature>
<name>A0A2V1E0C0_9PLEO</name>
<evidence type="ECO:0000256" key="5">
    <source>
        <dbReference type="ARBA" id="ARBA00023136"/>
    </source>
</evidence>
<evidence type="ECO:0000256" key="2">
    <source>
        <dbReference type="ARBA" id="ARBA00022448"/>
    </source>
</evidence>
<protein>
    <recommendedName>
        <fullName evidence="9">MFS general substrate transporter</fullName>
    </recommendedName>
</protein>
<proteinExistence type="predicted"/>
<dbReference type="AlphaFoldDB" id="A0A2V1E0C0"/>
<feature type="transmembrane region" description="Helical" evidence="6">
    <location>
        <begin position="162"/>
        <end position="185"/>
    </location>
</feature>
<dbReference type="PANTHER" id="PTHR19432:SF35">
    <property type="entry name" value="SOLUTE CARRIER FAMILY 45 MEMBER 3 ISOFORM X1"/>
    <property type="match status" value="1"/>
</dbReference>
<dbReference type="Pfam" id="PF13347">
    <property type="entry name" value="MFS_2"/>
    <property type="match status" value="1"/>
</dbReference>
<keyword evidence="3 6" id="KW-0812">Transmembrane</keyword>
<accession>A0A2V1E0C0</accession>
<keyword evidence="2" id="KW-0813">Transport</keyword>
<feature type="transmembrane region" description="Helical" evidence="6">
    <location>
        <begin position="262"/>
        <end position="280"/>
    </location>
</feature>
<feature type="transmembrane region" description="Helical" evidence="6">
    <location>
        <begin position="123"/>
        <end position="150"/>
    </location>
</feature>
<feature type="transmembrane region" description="Helical" evidence="6">
    <location>
        <begin position="21"/>
        <end position="41"/>
    </location>
</feature>
<feature type="transmembrane region" description="Helical" evidence="6">
    <location>
        <begin position="47"/>
        <end position="67"/>
    </location>
</feature>
<comment type="subcellular location">
    <subcellularLocation>
        <location evidence="1">Membrane</location>
        <topology evidence="1">Multi-pass membrane protein</topology>
    </subcellularLocation>
</comment>
<dbReference type="OrthoDB" id="28755at2759"/>
<evidence type="ECO:0000313" key="8">
    <source>
        <dbReference type="Proteomes" id="UP000244855"/>
    </source>
</evidence>
<gene>
    <name evidence="7" type="ORF">DM02DRAFT_471251</name>
</gene>
<keyword evidence="8" id="KW-1185">Reference proteome</keyword>
<evidence type="ECO:0000313" key="7">
    <source>
        <dbReference type="EMBL" id="PVI03998.1"/>
    </source>
</evidence>